<sequence length="415" mass="46874">MRGFCTLKQRRKMLRLQRVEGNCYDPSLQPEKILLKPTVTRLGRSDEYSDVVIDSVISPLMISRVHAEIQFSNGKFRIDCKGLNGLLVNKTKRSSAVLCDGDVVVFGGAGVKTKEGQSLSAYDSELVYVFNEVCQNDSEEVGSLGEGTSDGSVRRRSKRKKPASLSEGVSSPCEKKTKGSMDDKQVFEVDQKADPQEEVNITEVDESRSKKCLKDLNEELLCCICRELIVLVHTLPCSHTFCFGCIRDWLCHSKDCPNCRAKAQLKSAVPVKVLDNTINKVAEEVLSPEELDERQLKIQEMSKEAKKKNGKKVVPVSSTSDSESEDDESESVQESNDSDDYSEEESDYNDYSYGVEYARSGRALCRTCDSLIPNRSLRWVVAFSTRLGYRQYRQKYYHHLECYLPPDHVTFERVS</sequence>
<comment type="subcellular location">
    <subcellularLocation>
        <location evidence="1">Nucleus</location>
    </subcellularLocation>
</comment>
<proteinExistence type="inferred from homology"/>
<evidence type="ECO:0000256" key="6">
    <source>
        <dbReference type="ARBA" id="ARBA00022833"/>
    </source>
</evidence>
<evidence type="ECO:0000256" key="5">
    <source>
        <dbReference type="ARBA" id="ARBA00022771"/>
    </source>
</evidence>
<dbReference type="Pfam" id="PF13639">
    <property type="entry name" value="zf-RING_2"/>
    <property type="match status" value="1"/>
</dbReference>
<dbReference type="AlphaFoldDB" id="A0AAU9WHD1"/>
<dbReference type="PROSITE" id="PS50064">
    <property type="entry name" value="ZF_PARP_2"/>
    <property type="match status" value="1"/>
</dbReference>
<feature type="domain" description="RING-type" evidence="12">
    <location>
        <begin position="222"/>
        <end position="260"/>
    </location>
</feature>
<dbReference type="GO" id="GO:0006511">
    <property type="term" value="P:ubiquitin-dependent protein catabolic process"/>
    <property type="evidence" value="ECO:0007669"/>
    <property type="project" value="TreeGrafter"/>
</dbReference>
<organism evidence="13 14">
    <name type="scientific">Pocillopora meandrina</name>
    <dbReference type="NCBI Taxonomy" id="46732"/>
    <lineage>
        <taxon>Eukaryota</taxon>
        <taxon>Metazoa</taxon>
        <taxon>Cnidaria</taxon>
        <taxon>Anthozoa</taxon>
        <taxon>Hexacorallia</taxon>
        <taxon>Scleractinia</taxon>
        <taxon>Astrocoeniina</taxon>
        <taxon>Pocilloporidae</taxon>
        <taxon>Pocillopora</taxon>
    </lineage>
</organism>
<dbReference type="InterPro" id="IPR001841">
    <property type="entry name" value="Znf_RING"/>
</dbReference>
<dbReference type="Proteomes" id="UP001159428">
    <property type="component" value="Unassembled WGS sequence"/>
</dbReference>
<evidence type="ECO:0000256" key="1">
    <source>
        <dbReference type="ARBA" id="ARBA00004123"/>
    </source>
</evidence>
<evidence type="ECO:0000256" key="3">
    <source>
        <dbReference type="ARBA" id="ARBA00017908"/>
    </source>
</evidence>
<dbReference type="SUPFAM" id="SSF57716">
    <property type="entry name" value="Glucocorticoid receptor-like (DNA-binding domain)"/>
    <property type="match status" value="1"/>
</dbReference>
<feature type="region of interest" description="Disordered" evidence="9">
    <location>
        <begin position="307"/>
        <end position="347"/>
    </location>
</feature>
<dbReference type="GO" id="GO:0004842">
    <property type="term" value="F:ubiquitin-protein transferase activity"/>
    <property type="evidence" value="ECO:0007669"/>
    <property type="project" value="TreeGrafter"/>
</dbReference>
<evidence type="ECO:0000256" key="4">
    <source>
        <dbReference type="ARBA" id="ARBA00022723"/>
    </source>
</evidence>
<feature type="compositionally biased region" description="Acidic residues" evidence="9">
    <location>
        <begin position="322"/>
        <end position="347"/>
    </location>
</feature>
<dbReference type="GO" id="GO:0003677">
    <property type="term" value="F:DNA binding"/>
    <property type="evidence" value="ECO:0007669"/>
    <property type="project" value="InterPro"/>
</dbReference>
<feature type="domain" description="PARP-type" evidence="11">
    <location>
        <begin position="353"/>
        <end position="415"/>
    </location>
</feature>
<dbReference type="Gene3D" id="3.30.1740.10">
    <property type="entry name" value="Zinc finger, PARP-type"/>
    <property type="match status" value="1"/>
</dbReference>
<evidence type="ECO:0000256" key="7">
    <source>
        <dbReference type="ARBA" id="ARBA00023242"/>
    </source>
</evidence>
<dbReference type="GO" id="GO:0005634">
    <property type="term" value="C:nucleus"/>
    <property type="evidence" value="ECO:0007669"/>
    <property type="project" value="UniProtKB-SubCell"/>
</dbReference>
<evidence type="ECO:0000256" key="2">
    <source>
        <dbReference type="ARBA" id="ARBA00005797"/>
    </source>
</evidence>
<evidence type="ECO:0000256" key="8">
    <source>
        <dbReference type="PROSITE-ProRule" id="PRU00175"/>
    </source>
</evidence>
<dbReference type="CDD" id="cd00060">
    <property type="entry name" value="FHA"/>
    <property type="match status" value="1"/>
</dbReference>
<evidence type="ECO:0000313" key="13">
    <source>
        <dbReference type="EMBL" id="CAH3112308.1"/>
    </source>
</evidence>
<dbReference type="SUPFAM" id="SSF49879">
    <property type="entry name" value="SMAD/FHA domain"/>
    <property type="match status" value="1"/>
</dbReference>
<feature type="domain" description="FHA" evidence="10">
    <location>
        <begin position="40"/>
        <end position="93"/>
    </location>
</feature>
<dbReference type="SMART" id="SM00184">
    <property type="entry name" value="RING"/>
    <property type="match status" value="1"/>
</dbReference>
<evidence type="ECO:0000259" key="10">
    <source>
        <dbReference type="PROSITE" id="PS50006"/>
    </source>
</evidence>
<keyword evidence="7" id="KW-0539">Nucleus</keyword>
<accession>A0AAU9WHD1</accession>
<keyword evidence="6" id="KW-0862">Zinc</keyword>
<dbReference type="SUPFAM" id="SSF57850">
    <property type="entry name" value="RING/U-box"/>
    <property type="match status" value="1"/>
</dbReference>
<reference evidence="13 14" key="1">
    <citation type="submission" date="2022-05" db="EMBL/GenBank/DDBJ databases">
        <authorList>
            <consortium name="Genoscope - CEA"/>
            <person name="William W."/>
        </authorList>
    </citation>
    <scope>NUCLEOTIDE SEQUENCE [LARGE SCALE GENOMIC DNA]</scope>
</reference>
<feature type="region of interest" description="Disordered" evidence="9">
    <location>
        <begin position="140"/>
        <end position="182"/>
    </location>
</feature>
<dbReference type="PROSITE" id="PS50089">
    <property type="entry name" value="ZF_RING_2"/>
    <property type="match status" value="1"/>
</dbReference>
<dbReference type="PANTHER" id="PTHR16079:SF4">
    <property type="entry name" value="E3 UBIQUITIN-PROTEIN LIGASE CHFR"/>
    <property type="match status" value="1"/>
</dbReference>
<feature type="compositionally biased region" description="Basic and acidic residues" evidence="9">
    <location>
        <begin position="173"/>
        <end position="182"/>
    </location>
</feature>
<dbReference type="PANTHER" id="PTHR16079">
    <property type="entry name" value="UBIQUITIN LIGASE PROTEIN CHFR"/>
    <property type="match status" value="1"/>
</dbReference>
<gene>
    <name evidence="13" type="ORF">PMEA_00005081</name>
</gene>
<comment type="similarity">
    <text evidence="2">Belongs to the CHFR family.</text>
</comment>
<dbReference type="Pfam" id="PF00498">
    <property type="entry name" value="FHA"/>
    <property type="match status" value="1"/>
</dbReference>
<evidence type="ECO:0000313" key="14">
    <source>
        <dbReference type="Proteomes" id="UP001159428"/>
    </source>
</evidence>
<dbReference type="InterPro" id="IPR052256">
    <property type="entry name" value="E3_ubiquitin-ligase_CHFR"/>
</dbReference>
<protein>
    <recommendedName>
        <fullName evidence="3">E3 ubiquitin-protein ligase CHFR</fullName>
    </recommendedName>
</protein>
<evidence type="ECO:0000259" key="12">
    <source>
        <dbReference type="PROSITE" id="PS50089"/>
    </source>
</evidence>
<comment type="caution">
    <text evidence="13">The sequence shown here is derived from an EMBL/GenBank/DDBJ whole genome shotgun (WGS) entry which is preliminary data.</text>
</comment>
<keyword evidence="14" id="KW-1185">Reference proteome</keyword>
<dbReference type="InterPro" id="IPR000253">
    <property type="entry name" value="FHA_dom"/>
</dbReference>
<dbReference type="InterPro" id="IPR017907">
    <property type="entry name" value="Znf_RING_CS"/>
</dbReference>
<feature type="compositionally biased region" description="Low complexity" evidence="9">
    <location>
        <begin position="312"/>
        <end position="321"/>
    </location>
</feature>
<evidence type="ECO:0000259" key="11">
    <source>
        <dbReference type="PROSITE" id="PS50064"/>
    </source>
</evidence>
<keyword evidence="5 8" id="KW-0863">Zinc-finger</keyword>
<dbReference type="GO" id="GO:0008270">
    <property type="term" value="F:zinc ion binding"/>
    <property type="evidence" value="ECO:0007669"/>
    <property type="project" value="UniProtKB-KW"/>
</dbReference>
<dbReference type="InterPro" id="IPR001510">
    <property type="entry name" value="Znf_PARP"/>
</dbReference>
<dbReference type="SMART" id="SM00240">
    <property type="entry name" value="FHA"/>
    <property type="match status" value="1"/>
</dbReference>
<dbReference type="EMBL" id="CALNXJ010000013">
    <property type="protein sequence ID" value="CAH3112308.1"/>
    <property type="molecule type" value="Genomic_DNA"/>
</dbReference>
<name>A0AAU9WHD1_9CNID</name>
<keyword evidence="4" id="KW-0479">Metal-binding</keyword>
<dbReference type="GO" id="GO:0016567">
    <property type="term" value="P:protein ubiquitination"/>
    <property type="evidence" value="ECO:0007669"/>
    <property type="project" value="TreeGrafter"/>
</dbReference>
<evidence type="ECO:0000256" key="9">
    <source>
        <dbReference type="SAM" id="MobiDB-lite"/>
    </source>
</evidence>
<dbReference type="InterPro" id="IPR036957">
    <property type="entry name" value="Znf_PARP_sf"/>
</dbReference>
<dbReference type="InterPro" id="IPR013083">
    <property type="entry name" value="Znf_RING/FYVE/PHD"/>
</dbReference>
<dbReference type="Gene3D" id="2.60.200.20">
    <property type="match status" value="1"/>
</dbReference>
<dbReference type="InterPro" id="IPR008984">
    <property type="entry name" value="SMAD_FHA_dom_sf"/>
</dbReference>
<dbReference type="PROSITE" id="PS00518">
    <property type="entry name" value="ZF_RING_1"/>
    <property type="match status" value="1"/>
</dbReference>
<dbReference type="PROSITE" id="PS50006">
    <property type="entry name" value="FHA_DOMAIN"/>
    <property type="match status" value="1"/>
</dbReference>
<dbReference type="Gene3D" id="3.30.40.10">
    <property type="entry name" value="Zinc/RING finger domain, C3HC4 (zinc finger)"/>
    <property type="match status" value="1"/>
</dbReference>